<dbReference type="OrthoDB" id="293823at2759"/>
<evidence type="ECO:0000256" key="11">
    <source>
        <dbReference type="SAM" id="MobiDB-lite"/>
    </source>
</evidence>
<dbReference type="EMBL" id="KZ819636">
    <property type="protein sequence ID" value="PWN90640.1"/>
    <property type="molecule type" value="Genomic_DNA"/>
</dbReference>
<evidence type="ECO:0000259" key="13">
    <source>
        <dbReference type="Pfam" id="PF04153"/>
    </source>
</evidence>
<evidence type="ECO:0000256" key="4">
    <source>
        <dbReference type="ARBA" id="ARBA00022490"/>
    </source>
</evidence>
<dbReference type="AlphaFoldDB" id="A0A316YM71"/>
<evidence type="ECO:0000256" key="10">
    <source>
        <dbReference type="PIRNR" id="PIRNR005290"/>
    </source>
</evidence>
<keyword evidence="7 10" id="KW-0805">Transcription regulation</keyword>
<feature type="compositionally biased region" description="Polar residues" evidence="11">
    <location>
        <begin position="432"/>
        <end position="442"/>
    </location>
</feature>
<comment type="subcellular location">
    <subcellularLocation>
        <location evidence="2 10">Cytoplasm</location>
    </subcellularLocation>
    <subcellularLocation>
        <location evidence="1 10">Nucleus</location>
    </subcellularLocation>
</comment>
<evidence type="ECO:0000259" key="12">
    <source>
        <dbReference type="Pfam" id="PF04065"/>
    </source>
</evidence>
<dbReference type="InterPro" id="IPR038635">
    <property type="entry name" value="CCR4-NOT_su2/3/5_C_sf"/>
</dbReference>
<keyword evidence="10" id="KW-0010">Activator</keyword>
<comment type="similarity">
    <text evidence="3 10">Belongs to the CNOT2/3/5 family.</text>
</comment>
<dbReference type="GO" id="GO:0005634">
    <property type="term" value="C:nucleus"/>
    <property type="evidence" value="ECO:0007669"/>
    <property type="project" value="UniProtKB-SubCell"/>
</dbReference>
<dbReference type="PIRSF" id="PIRSF005290">
    <property type="entry name" value="NOT_su_3_5"/>
    <property type="match status" value="1"/>
</dbReference>
<sequence length="722" mass="78830">MAARKLAAEIDKTLKRIAEGVQEFESIYEKLQSASTPSQTTKYESELKTSIKRLQRHRDSLKTWLQSNDIKDKSALMENRRLIETQMERFKACEKEMKTKAFSKEGLIAAARLDPAEKAKVELSQWISQQVDELSRQVEASEAELEQLAGGGKKKKGGAGAAAVERVAQLEHLNERRNWHSSRLEILLRMLENGSLETEQVERAKEDISYFVETNAEEDFEEDDGIYDEYNLDDEEEAFGLKDNDDAISHDATSLPDETPKAPSKDSSSTKQRRESEDAGRPEEKPSSVSAAASSSPSTVAAKKGPTTAAAKKEATAKDNKAVPPANFSQAKAPSSQPSVTSPQPPKAPSAGAAALPPIRYAAAAAAAVSPTQAMAPTAPSVASPGPSNAQSSSDAQGSKADEASTLSAATSQSPAPSHPQHSQQSAPSASNPGSLTSTPATESARAASLSANHDVADTSLSGASALGGQPLSPASAHQVNTAGPPGLGKHVIQQQQVNGHQEEADEHRQDQSQFEPAQLAASSAAAGVVQPAGGGAGTQREQQAAQRLQGTDARLPSSLADLVSSFESAKQNSMRRDNDLSEVHKSLESSFMNVPDAQDSDRPRYYVPQNPCPTPAWYPQSPAAIFDNPAIYARFDEDTLFYIFYYSQRDYHRYLAARELKRQSWRFSMRYGTWFRRHSEPITINEDYEEGSYIYFDFESTWSQRRKNLFRFEYKYLESEL</sequence>
<evidence type="ECO:0000256" key="5">
    <source>
        <dbReference type="ARBA" id="ARBA00022491"/>
    </source>
</evidence>
<comment type="function">
    <text evidence="10">Acts as component of the CCR4-NOT core complex, which in the nucleus seems to be a general transcription factor, and in the cytoplasm the major mRNA deadenylase involved in mRNA turnover. The NOT protein subcomplex negatively regulates the basal and activated transcription of many genes. Preferentially affects TC-type TATA element-dependent transcription. Could directly or indirectly inhibit component(s) of the general transcription machinery.</text>
</comment>
<dbReference type="InterPro" id="IPR040168">
    <property type="entry name" value="Not2/3/5"/>
</dbReference>
<gene>
    <name evidence="14" type="ORF">FA10DRAFT_252210</name>
</gene>
<dbReference type="GO" id="GO:0006355">
    <property type="term" value="P:regulation of DNA-templated transcription"/>
    <property type="evidence" value="ECO:0007669"/>
    <property type="project" value="InterPro"/>
</dbReference>
<keyword evidence="8 10" id="KW-0804">Transcription</keyword>
<feature type="compositionally biased region" description="Low complexity" evidence="11">
    <location>
        <begin position="517"/>
        <end position="532"/>
    </location>
</feature>
<feature type="compositionally biased region" description="Polar residues" evidence="11">
    <location>
        <begin position="386"/>
        <end position="397"/>
    </location>
</feature>
<feature type="domain" description="NOT2/NOT3/NOT5 C-terminal" evidence="13">
    <location>
        <begin position="591"/>
        <end position="718"/>
    </location>
</feature>
<evidence type="ECO:0000313" key="15">
    <source>
        <dbReference type="Proteomes" id="UP000245768"/>
    </source>
</evidence>
<dbReference type="GeneID" id="37041554"/>
<dbReference type="Gene3D" id="2.30.30.1020">
    <property type="entry name" value="CCR4-NOT complex subunit 2/3/5, C-terminal domain"/>
    <property type="match status" value="1"/>
</dbReference>
<dbReference type="InParanoid" id="A0A316YM71"/>
<evidence type="ECO:0000313" key="14">
    <source>
        <dbReference type="EMBL" id="PWN90640.1"/>
    </source>
</evidence>
<dbReference type="GO" id="GO:0030015">
    <property type="term" value="C:CCR4-NOT core complex"/>
    <property type="evidence" value="ECO:0007669"/>
    <property type="project" value="UniProtKB-UniRule"/>
</dbReference>
<dbReference type="InterPro" id="IPR012270">
    <property type="entry name" value="CCR4-NOT_su3/5"/>
</dbReference>
<organism evidence="14 15">
    <name type="scientific">Acaromyces ingoldii</name>
    <dbReference type="NCBI Taxonomy" id="215250"/>
    <lineage>
        <taxon>Eukaryota</taxon>
        <taxon>Fungi</taxon>
        <taxon>Dikarya</taxon>
        <taxon>Basidiomycota</taxon>
        <taxon>Ustilaginomycotina</taxon>
        <taxon>Exobasidiomycetes</taxon>
        <taxon>Exobasidiales</taxon>
        <taxon>Cryptobasidiaceae</taxon>
        <taxon>Acaromyces</taxon>
    </lineage>
</organism>
<feature type="domain" description="CCR4-Not complex component Not N-terminal" evidence="12">
    <location>
        <begin position="3"/>
        <end position="233"/>
    </location>
</feature>
<dbReference type="GO" id="GO:0000932">
    <property type="term" value="C:P-body"/>
    <property type="evidence" value="ECO:0007669"/>
    <property type="project" value="UniProtKB-UniRule"/>
</dbReference>
<dbReference type="Pfam" id="PF04065">
    <property type="entry name" value="Not3"/>
    <property type="match status" value="1"/>
</dbReference>
<evidence type="ECO:0000256" key="1">
    <source>
        <dbReference type="ARBA" id="ARBA00004123"/>
    </source>
</evidence>
<feature type="compositionally biased region" description="Polar residues" evidence="11">
    <location>
        <begin position="540"/>
        <end position="550"/>
    </location>
</feature>
<dbReference type="FunFam" id="2.30.30.1020:FF:000006">
    <property type="entry name" value="CCR4-NOT transcription complex, subunit 3"/>
    <property type="match status" value="1"/>
</dbReference>
<dbReference type="GO" id="GO:0000289">
    <property type="term" value="P:nuclear-transcribed mRNA poly(A) tail shortening"/>
    <property type="evidence" value="ECO:0007669"/>
    <property type="project" value="UniProtKB-ARBA"/>
</dbReference>
<dbReference type="InterPro" id="IPR007282">
    <property type="entry name" value="NOT2/3/5_C"/>
</dbReference>
<dbReference type="Proteomes" id="UP000245768">
    <property type="component" value="Unassembled WGS sequence"/>
</dbReference>
<reference evidence="14 15" key="1">
    <citation type="journal article" date="2018" name="Mol. Biol. Evol.">
        <title>Broad Genomic Sampling Reveals a Smut Pathogenic Ancestry of the Fungal Clade Ustilaginomycotina.</title>
        <authorList>
            <person name="Kijpornyongpan T."/>
            <person name="Mondo S.J."/>
            <person name="Barry K."/>
            <person name="Sandor L."/>
            <person name="Lee J."/>
            <person name="Lipzen A."/>
            <person name="Pangilinan J."/>
            <person name="LaButti K."/>
            <person name="Hainaut M."/>
            <person name="Henrissat B."/>
            <person name="Grigoriev I.V."/>
            <person name="Spatafora J.W."/>
            <person name="Aime M.C."/>
        </authorList>
    </citation>
    <scope>NUCLEOTIDE SEQUENCE [LARGE SCALE GENOMIC DNA]</scope>
    <source>
        <strain evidence="14 15">MCA 4198</strain>
    </source>
</reference>
<keyword evidence="4 10" id="KW-0963">Cytoplasm</keyword>
<evidence type="ECO:0000256" key="2">
    <source>
        <dbReference type="ARBA" id="ARBA00004496"/>
    </source>
</evidence>
<keyword evidence="6" id="KW-0597">Phosphoprotein</keyword>
<dbReference type="RefSeq" id="XP_025377838.1">
    <property type="nucleotide sequence ID" value="XM_025519638.1"/>
</dbReference>
<feature type="compositionally biased region" description="Basic and acidic residues" evidence="11">
    <location>
        <begin position="311"/>
        <end position="321"/>
    </location>
</feature>
<evidence type="ECO:0000256" key="8">
    <source>
        <dbReference type="ARBA" id="ARBA00023163"/>
    </source>
</evidence>
<feature type="compositionally biased region" description="Basic and acidic residues" evidence="11">
    <location>
        <begin position="272"/>
        <end position="286"/>
    </location>
</feature>
<feature type="compositionally biased region" description="Low complexity" evidence="11">
    <location>
        <begin position="351"/>
        <end position="377"/>
    </location>
</feature>
<protein>
    <recommendedName>
        <fullName evidence="10">General negative regulator of transcription subunit</fullName>
    </recommendedName>
</protein>
<evidence type="ECO:0000256" key="7">
    <source>
        <dbReference type="ARBA" id="ARBA00023015"/>
    </source>
</evidence>
<dbReference type="Pfam" id="PF04153">
    <property type="entry name" value="NOT2_3_5_C"/>
    <property type="match status" value="1"/>
</dbReference>
<feature type="compositionally biased region" description="Low complexity" evidence="11">
    <location>
        <begin position="404"/>
        <end position="431"/>
    </location>
</feature>
<evidence type="ECO:0000256" key="3">
    <source>
        <dbReference type="ARBA" id="ARBA00007682"/>
    </source>
</evidence>
<feature type="compositionally biased region" description="Basic and acidic residues" evidence="11">
    <location>
        <begin position="501"/>
        <end position="511"/>
    </location>
</feature>
<dbReference type="FunCoup" id="A0A316YM71">
    <property type="interactions" value="469"/>
</dbReference>
<accession>A0A316YM71</accession>
<evidence type="ECO:0000256" key="6">
    <source>
        <dbReference type="ARBA" id="ARBA00022553"/>
    </source>
</evidence>
<evidence type="ECO:0000256" key="9">
    <source>
        <dbReference type="ARBA" id="ARBA00023242"/>
    </source>
</evidence>
<keyword evidence="15" id="KW-1185">Reference proteome</keyword>
<proteinExistence type="inferred from homology"/>
<feature type="compositionally biased region" description="Low complexity" evidence="11">
    <location>
        <begin position="287"/>
        <end position="310"/>
    </location>
</feature>
<keyword evidence="5 10" id="KW-0678">Repressor</keyword>
<feature type="compositionally biased region" description="Basic and acidic residues" evidence="11">
    <location>
        <begin position="239"/>
        <end position="249"/>
    </location>
</feature>
<feature type="region of interest" description="Disordered" evidence="11">
    <location>
        <begin position="235"/>
        <end position="554"/>
    </location>
</feature>
<name>A0A316YM71_9BASI</name>
<dbReference type="InterPro" id="IPR007207">
    <property type="entry name" value="Not_N"/>
</dbReference>
<keyword evidence="9 10" id="KW-0539">Nucleus</keyword>
<dbReference type="STRING" id="215250.A0A316YM71"/>
<dbReference type="PANTHER" id="PTHR23326">
    <property type="entry name" value="CCR4 NOT-RELATED"/>
    <property type="match status" value="1"/>
</dbReference>